<organism evidence="1 2">
    <name type="scientific">Hevea brasiliensis</name>
    <name type="common">Para rubber tree</name>
    <name type="synonym">Siphonia brasiliensis</name>
    <dbReference type="NCBI Taxonomy" id="3981"/>
    <lineage>
        <taxon>Eukaryota</taxon>
        <taxon>Viridiplantae</taxon>
        <taxon>Streptophyta</taxon>
        <taxon>Embryophyta</taxon>
        <taxon>Tracheophyta</taxon>
        <taxon>Spermatophyta</taxon>
        <taxon>Magnoliopsida</taxon>
        <taxon>eudicotyledons</taxon>
        <taxon>Gunneridae</taxon>
        <taxon>Pentapetalae</taxon>
        <taxon>rosids</taxon>
        <taxon>fabids</taxon>
        <taxon>Malpighiales</taxon>
        <taxon>Euphorbiaceae</taxon>
        <taxon>Crotonoideae</taxon>
        <taxon>Micrandreae</taxon>
        <taxon>Hevea</taxon>
    </lineage>
</organism>
<sequence length="155" mass="16994">MLVEAGVQGTPVVALVDTGADTLYMSTQLADEIKLPYEKVQGSVKGMTAESMPISGVAKNVSLQIGQWQGKVDITIAPLNKKKLYLGIDFLREPVQDCQGQQPITPNKVAIGYKGVSPAAYKFARSWEEQQEAARACLSKAAKRMKKWADKKRRP</sequence>
<keyword evidence="2" id="KW-1185">Reference proteome</keyword>
<dbReference type="EMBL" id="JAAGAX010000003">
    <property type="protein sequence ID" value="KAF2319761.1"/>
    <property type="molecule type" value="Genomic_DNA"/>
</dbReference>
<comment type="caution">
    <text evidence="1">The sequence shown here is derived from an EMBL/GenBank/DDBJ whole genome shotgun (WGS) entry which is preliminary data.</text>
</comment>
<evidence type="ECO:0008006" key="3">
    <source>
        <dbReference type="Google" id="ProtNLM"/>
    </source>
</evidence>
<protein>
    <recommendedName>
        <fullName evidence="3">Peptidase A2 domain-containing protein</fullName>
    </recommendedName>
</protein>
<dbReference type="AlphaFoldDB" id="A0A6A6N0Z4"/>
<dbReference type="PANTHER" id="PTHR12917:SF18">
    <property type="entry name" value="DNA DAMAGE-INDUCIBLE PROTEIN 1-LIKE"/>
    <property type="match status" value="1"/>
</dbReference>
<dbReference type="PROSITE" id="PS00141">
    <property type="entry name" value="ASP_PROTEASE"/>
    <property type="match status" value="1"/>
</dbReference>
<evidence type="ECO:0000313" key="1">
    <source>
        <dbReference type="EMBL" id="KAF2319761.1"/>
    </source>
</evidence>
<dbReference type="Proteomes" id="UP000467840">
    <property type="component" value="Chromosome 10"/>
</dbReference>
<dbReference type="GO" id="GO:0006508">
    <property type="term" value="P:proteolysis"/>
    <property type="evidence" value="ECO:0007669"/>
    <property type="project" value="InterPro"/>
</dbReference>
<dbReference type="SUPFAM" id="SSF50630">
    <property type="entry name" value="Acid proteases"/>
    <property type="match status" value="1"/>
</dbReference>
<evidence type="ECO:0000313" key="2">
    <source>
        <dbReference type="Proteomes" id="UP000467840"/>
    </source>
</evidence>
<dbReference type="Pfam" id="PF13975">
    <property type="entry name" value="gag-asp_proteas"/>
    <property type="match status" value="1"/>
</dbReference>
<dbReference type="GO" id="GO:0004190">
    <property type="term" value="F:aspartic-type endopeptidase activity"/>
    <property type="evidence" value="ECO:0007669"/>
    <property type="project" value="InterPro"/>
</dbReference>
<dbReference type="InterPro" id="IPR001969">
    <property type="entry name" value="Aspartic_peptidase_AS"/>
</dbReference>
<dbReference type="CDD" id="cd00303">
    <property type="entry name" value="retropepsin_like"/>
    <property type="match status" value="1"/>
</dbReference>
<reference evidence="1 2" key="1">
    <citation type="journal article" date="2020" name="Mol. Plant">
        <title>The Chromosome-Based Rubber Tree Genome Provides New Insights into Spurge Genome Evolution and Rubber Biosynthesis.</title>
        <authorList>
            <person name="Liu J."/>
            <person name="Shi C."/>
            <person name="Shi C.C."/>
            <person name="Li W."/>
            <person name="Zhang Q.J."/>
            <person name="Zhang Y."/>
            <person name="Li K."/>
            <person name="Lu H.F."/>
            <person name="Shi C."/>
            <person name="Zhu S.T."/>
            <person name="Xiao Z.Y."/>
            <person name="Nan H."/>
            <person name="Yue Y."/>
            <person name="Zhu X.G."/>
            <person name="Wu Y."/>
            <person name="Hong X.N."/>
            <person name="Fan G.Y."/>
            <person name="Tong Y."/>
            <person name="Zhang D."/>
            <person name="Mao C.L."/>
            <person name="Liu Y.L."/>
            <person name="Hao S.J."/>
            <person name="Liu W.Q."/>
            <person name="Lv M.Q."/>
            <person name="Zhang H.B."/>
            <person name="Liu Y."/>
            <person name="Hu-Tang G.R."/>
            <person name="Wang J.P."/>
            <person name="Wang J.H."/>
            <person name="Sun Y.H."/>
            <person name="Ni S.B."/>
            <person name="Chen W.B."/>
            <person name="Zhang X.C."/>
            <person name="Jiao Y.N."/>
            <person name="Eichler E.E."/>
            <person name="Li G.H."/>
            <person name="Liu X."/>
            <person name="Gao L.Z."/>
        </authorList>
    </citation>
    <scope>NUCLEOTIDE SEQUENCE [LARGE SCALE GENOMIC DNA]</scope>
    <source>
        <strain evidence="2">cv. GT1</strain>
        <tissue evidence="1">Leaf</tissue>
    </source>
</reference>
<gene>
    <name evidence="1" type="ORF">GH714_018605</name>
</gene>
<dbReference type="InterPro" id="IPR021109">
    <property type="entry name" value="Peptidase_aspartic_dom_sf"/>
</dbReference>
<dbReference type="Gene3D" id="2.40.70.10">
    <property type="entry name" value="Acid Proteases"/>
    <property type="match status" value="1"/>
</dbReference>
<dbReference type="PANTHER" id="PTHR12917">
    <property type="entry name" value="ASPARTYL PROTEASE DDI-RELATED"/>
    <property type="match status" value="1"/>
</dbReference>
<accession>A0A6A6N0Z4</accession>
<name>A0A6A6N0Z4_HEVBR</name>
<proteinExistence type="predicted"/>